<dbReference type="Proteomes" id="UP001212997">
    <property type="component" value="Unassembled WGS sequence"/>
</dbReference>
<name>A0AAD5URH8_9APHY</name>
<comment type="caution">
    <text evidence="1">The sequence shown here is derived from an EMBL/GenBank/DDBJ whole genome shotgun (WGS) entry which is preliminary data.</text>
</comment>
<accession>A0AAD5URH8</accession>
<reference evidence="1" key="1">
    <citation type="submission" date="2022-07" db="EMBL/GenBank/DDBJ databases">
        <title>Genome Sequence of Physisporinus lineatus.</title>
        <authorList>
            <person name="Buettner E."/>
        </authorList>
    </citation>
    <scope>NUCLEOTIDE SEQUENCE</scope>
    <source>
        <strain evidence="1">VT162</strain>
    </source>
</reference>
<evidence type="ECO:0000313" key="1">
    <source>
        <dbReference type="EMBL" id="KAJ3475747.1"/>
    </source>
</evidence>
<keyword evidence="2" id="KW-1185">Reference proteome</keyword>
<sequence>MPEIVDILPQGFKTQIQTVTQPPADGVHPRELHITEGATNNFPPTAKAYCDSFFPTTHTEGPFSFIDTITTTSFSPTALHLLTWFISRCSDLSRVELAVGSELNPNAIQHLVDGLASMHGPKTLTFSDVHNTSNPQTAAQLGRRMCVNILVGGFKKITHLTIPEGAYIKLLHPGATLCLDSLTQLTVTPQDRGTITGPPGTLRAPLLRNLNLPADTPLEAIEILPCMPKVSTLSLTIRRLGFVGELQEFAKELATVCPKVDRLRITMITNASDDVQLTYLQPLAKLECISSFELVVSSVVRYGSEDLKNLLANWDHISNLVLNPSPAFIIPMDPVPLPPVECLNVVATCGPKLNSFGAFLDCSGPFNAPSRFWGDRLRLNLGSSPGPTDPDDLDDLADLLKELFPGSPLPRGNAEWITDLQDRMTETLE</sequence>
<proteinExistence type="predicted"/>
<organism evidence="1 2">
    <name type="scientific">Meripilus lineatus</name>
    <dbReference type="NCBI Taxonomy" id="2056292"/>
    <lineage>
        <taxon>Eukaryota</taxon>
        <taxon>Fungi</taxon>
        <taxon>Dikarya</taxon>
        <taxon>Basidiomycota</taxon>
        <taxon>Agaricomycotina</taxon>
        <taxon>Agaricomycetes</taxon>
        <taxon>Polyporales</taxon>
        <taxon>Meripilaceae</taxon>
        <taxon>Meripilus</taxon>
    </lineage>
</organism>
<gene>
    <name evidence="1" type="ORF">NLI96_g11630</name>
</gene>
<protein>
    <submittedName>
        <fullName evidence="1">Uncharacterized protein</fullName>
    </submittedName>
</protein>
<dbReference type="AlphaFoldDB" id="A0AAD5URH8"/>
<dbReference type="EMBL" id="JANAWD010000805">
    <property type="protein sequence ID" value="KAJ3475747.1"/>
    <property type="molecule type" value="Genomic_DNA"/>
</dbReference>
<evidence type="ECO:0000313" key="2">
    <source>
        <dbReference type="Proteomes" id="UP001212997"/>
    </source>
</evidence>